<dbReference type="GO" id="GO:0032732">
    <property type="term" value="P:positive regulation of interleukin-1 production"/>
    <property type="evidence" value="ECO:0007669"/>
    <property type="project" value="InterPro"/>
</dbReference>
<dbReference type="PANTHER" id="PTHR15759:SF6">
    <property type="entry name" value="INNEXIN"/>
    <property type="match status" value="1"/>
</dbReference>
<dbReference type="GO" id="GO:0006812">
    <property type="term" value="P:monoatomic cation transport"/>
    <property type="evidence" value="ECO:0007669"/>
    <property type="project" value="InterPro"/>
</dbReference>
<dbReference type="GO" id="GO:0015267">
    <property type="term" value="F:channel activity"/>
    <property type="evidence" value="ECO:0007669"/>
    <property type="project" value="InterPro"/>
</dbReference>
<feature type="region of interest" description="Disordered" evidence="1">
    <location>
        <begin position="369"/>
        <end position="403"/>
    </location>
</feature>
<feature type="compositionally biased region" description="Low complexity" evidence="1">
    <location>
        <begin position="377"/>
        <end position="389"/>
    </location>
</feature>
<keyword evidence="2" id="KW-0472">Membrane</keyword>
<organism evidence="3 4">
    <name type="scientific">Branchiostoma belcheri</name>
    <name type="common">Amphioxus</name>
    <dbReference type="NCBI Taxonomy" id="7741"/>
    <lineage>
        <taxon>Eukaryota</taxon>
        <taxon>Metazoa</taxon>
        <taxon>Chordata</taxon>
        <taxon>Cephalochordata</taxon>
        <taxon>Leptocardii</taxon>
        <taxon>Amphioxiformes</taxon>
        <taxon>Branchiostomatidae</taxon>
        <taxon>Branchiostoma</taxon>
    </lineage>
</organism>
<dbReference type="OrthoDB" id="10048154at2759"/>
<dbReference type="KEGG" id="bbel:109461704"/>
<feature type="transmembrane region" description="Helical" evidence="2">
    <location>
        <begin position="114"/>
        <end position="137"/>
    </location>
</feature>
<accession>A0A6P4XNM2</accession>
<dbReference type="RefSeq" id="XP_019613653.1">
    <property type="nucleotide sequence ID" value="XM_019758094.1"/>
</dbReference>
<dbReference type="InterPro" id="IPR039099">
    <property type="entry name" value="Pannexin"/>
</dbReference>
<evidence type="ECO:0000313" key="4">
    <source>
        <dbReference type="RefSeq" id="XP_019613653.1"/>
    </source>
</evidence>
<gene>
    <name evidence="4" type="primary">LOC109461704</name>
</gene>
<protein>
    <submittedName>
        <fullName evidence="4">Uncharacterized protein LOC109461704</fullName>
    </submittedName>
</protein>
<reference evidence="4" key="1">
    <citation type="submission" date="2025-08" db="UniProtKB">
        <authorList>
            <consortium name="RefSeq"/>
        </authorList>
    </citation>
    <scope>IDENTIFICATION</scope>
    <source>
        <tissue evidence="4">Gonad</tissue>
    </source>
</reference>
<dbReference type="PANTHER" id="PTHR15759">
    <property type="entry name" value="PANNEXIN"/>
    <property type="match status" value="1"/>
</dbReference>
<proteinExistence type="predicted"/>
<evidence type="ECO:0000313" key="3">
    <source>
        <dbReference type="Proteomes" id="UP000515135"/>
    </source>
</evidence>
<evidence type="ECO:0000256" key="2">
    <source>
        <dbReference type="SAM" id="Phobius"/>
    </source>
</evidence>
<feature type="transmembrane region" description="Helical" evidence="2">
    <location>
        <begin position="258"/>
        <end position="276"/>
    </location>
</feature>
<dbReference type="AlphaFoldDB" id="A0A6P4XNM2"/>
<feature type="compositionally biased region" description="Polar residues" evidence="1">
    <location>
        <begin position="390"/>
        <end position="403"/>
    </location>
</feature>
<keyword evidence="3" id="KW-1185">Reference proteome</keyword>
<keyword evidence="2" id="KW-0812">Transmembrane</keyword>
<evidence type="ECO:0000256" key="1">
    <source>
        <dbReference type="SAM" id="MobiDB-lite"/>
    </source>
</evidence>
<dbReference type="Proteomes" id="UP000515135">
    <property type="component" value="Unplaced"/>
</dbReference>
<sequence>MDLSSLLTQGLSSSTDPTHLHAELWADFMSKVMSAWLPLVMASVVVGRELFGSGTKCFPIDLTDSQPGTNGTLESNISHTPKPVINEISDYSRQLAEYVDIYCAKQDRYESSTLFNYQLFTMMLVIQAAVLYGPVLLWNIKPARKVLCHLRFLIHNIDLLYQGLKEGVDSSTKSEKQKDLKYNIGIWQNSCSLYIYYLLKQFTTVVLSITFITVYSTIPSLSMSNIHDEFLCSVKEKFTVDCAVPSAMVHRCVWGANLALLCLIAISVISHIGSLLCDCCYGSHKPFRELGILVNLPAYDAHLIYVFLKANIESVEKYNYVRQLKEVKSGDPPPANTQVTTPNPIHRALDLIQAHLCCCRCCDTEEAPNPSGTSIAPTGNPTNLTNTPGSDPNSSPYLAETTV</sequence>
<keyword evidence="2" id="KW-1133">Transmembrane helix</keyword>
<name>A0A6P4XNM2_BRABE</name>
<feature type="transmembrane region" description="Helical" evidence="2">
    <location>
        <begin position="194"/>
        <end position="215"/>
    </location>
</feature>
<dbReference type="GeneID" id="109461704"/>